<reference evidence="2 3" key="1">
    <citation type="submission" date="2016-11" db="EMBL/GenBank/DDBJ databases">
        <authorList>
            <person name="Jaros S."/>
            <person name="Januszkiewicz K."/>
            <person name="Wedrychowicz H."/>
        </authorList>
    </citation>
    <scope>NUCLEOTIDE SEQUENCE [LARGE SCALE GENOMIC DNA]</scope>
    <source>
        <strain evidence="2 3">GAS242</strain>
    </source>
</reference>
<dbReference type="Proteomes" id="UP000190675">
    <property type="component" value="Chromosome I"/>
</dbReference>
<sequence length="116" mass="13166">MLRFAVAVLAVVVTCGTAESADRALAPYRWHRAVGLPAGLPRPHYNFRTTITYAAPYSYRRPWPRLAVYEAPAVLYPPMVYIDIPYIAPWPVAPVIDPYVPYWDRLPYACGVYGYC</sequence>
<evidence type="ECO:0000256" key="1">
    <source>
        <dbReference type="SAM" id="SignalP"/>
    </source>
</evidence>
<feature type="chain" id="PRO_5013336615" description="PXPV repeat-containing protein" evidence="1">
    <location>
        <begin position="21"/>
        <end position="116"/>
    </location>
</feature>
<gene>
    <name evidence="2" type="ORF">SAMN05444169_7001</name>
</gene>
<evidence type="ECO:0000313" key="3">
    <source>
        <dbReference type="Proteomes" id="UP000190675"/>
    </source>
</evidence>
<accession>A0A1M5S8B3</accession>
<organism evidence="2 3">
    <name type="scientific">Bradyrhizobium erythrophlei</name>
    <dbReference type="NCBI Taxonomy" id="1437360"/>
    <lineage>
        <taxon>Bacteria</taxon>
        <taxon>Pseudomonadati</taxon>
        <taxon>Pseudomonadota</taxon>
        <taxon>Alphaproteobacteria</taxon>
        <taxon>Hyphomicrobiales</taxon>
        <taxon>Nitrobacteraceae</taxon>
        <taxon>Bradyrhizobium</taxon>
    </lineage>
</organism>
<dbReference type="RefSeq" id="WP_079570067.1">
    <property type="nucleotide sequence ID" value="NZ_LT670818.1"/>
</dbReference>
<dbReference type="EMBL" id="LT670818">
    <property type="protein sequence ID" value="SHH34882.1"/>
    <property type="molecule type" value="Genomic_DNA"/>
</dbReference>
<evidence type="ECO:0000313" key="2">
    <source>
        <dbReference type="EMBL" id="SHH34882.1"/>
    </source>
</evidence>
<dbReference type="AlphaFoldDB" id="A0A1M5S8B3"/>
<dbReference type="OrthoDB" id="8265366at2"/>
<evidence type="ECO:0008006" key="4">
    <source>
        <dbReference type="Google" id="ProtNLM"/>
    </source>
</evidence>
<feature type="signal peptide" evidence="1">
    <location>
        <begin position="1"/>
        <end position="20"/>
    </location>
</feature>
<protein>
    <recommendedName>
        <fullName evidence="4">PXPV repeat-containing protein</fullName>
    </recommendedName>
</protein>
<proteinExistence type="predicted"/>
<name>A0A1M5S8B3_9BRAD</name>
<keyword evidence="1" id="KW-0732">Signal</keyword>